<protein>
    <submittedName>
        <fullName evidence="2">Uncharacterized protein</fullName>
    </submittedName>
</protein>
<feature type="region of interest" description="Disordered" evidence="1">
    <location>
        <begin position="1"/>
        <end position="61"/>
    </location>
</feature>
<name>A0A2V4NQH5_9ACTN</name>
<organism evidence="2 3">
    <name type="scientific">Streptomyces tateyamensis</name>
    <dbReference type="NCBI Taxonomy" id="565073"/>
    <lineage>
        <taxon>Bacteria</taxon>
        <taxon>Bacillati</taxon>
        <taxon>Actinomycetota</taxon>
        <taxon>Actinomycetes</taxon>
        <taxon>Kitasatosporales</taxon>
        <taxon>Streptomycetaceae</taxon>
        <taxon>Streptomyces</taxon>
    </lineage>
</organism>
<accession>A0A2V4NQH5</accession>
<reference evidence="2 3" key="1">
    <citation type="submission" date="2018-03" db="EMBL/GenBank/DDBJ databases">
        <title>Bioinformatic expansion and discovery of thiopeptide antibiotics.</title>
        <authorList>
            <person name="Schwalen C.J."/>
            <person name="Hudson G.A."/>
            <person name="Mitchell D.A."/>
        </authorList>
    </citation>
    <scope>NUCLEOTIDE SEQUENCE [LARGE SCALE GENOMIC DNA]</scope>
    <source>
        <strain evidence="2 3">ATCC 21389</strain>
    </source>
</reference>
<comment type="caution">
    <text evidence="2">The sequence shown here is derived from an EMBL/GenBank/DDBJ whole genome shotgun (WGS) entry which is preliminary data.</text>
</comment>
<evidence type="ECO:0000313" key="3">
    <source>
        <dbReference type="Proteomes" id="UP000248039"/>
    </source>
</evidence>
<feature type="compositionally biased region" description="Acidic residues" evidence="1">
    <location>
        <begin position="34"/>
        <end position="44"/>
    </location>
</feature>
<dbReference type="Proteomes" id="UP000248039">
    <property type="component" value="Unassembled WGS sequence"/>
</dbReference>
<evidence type="ECO:0000256" key="1">
    <source>
        <dbReference type="SAM" id="MobiDB-lite"/>
    </source>
</evidence>
<sequence length="109" mass="11527">MHELAADTEHEGELARHLATTGAEVEILEHDPEPETASEPDPEGGDGQPPAEPVDPSGLDIAGTIDTVLSWVGEDPARARHALEVEQARDGARATLVNRLQQLAGPVVE</sequence>
<dbReference type="EMBL" id="PYBW01000028">
    <property type="protein sequence ID" value="PYC83448.1"/>
    <property type="molecule type" value="Genomic_DNA"/>
</dbReference>
<dbReference type="AlphaFoldDB" id="A0A2V4NQH5"/>
<proteinExistence type="predicted"/>
<gene>
    <name evidence="2" type="ORF">C7C46_08940</name>
</gene>
<keyword evidence="3" id="KW-1185">Reference proteome</keyword>
<evidence type="ECO:0000313" key="2">
    <source>
        <dbReference type="EMBL" id="PYC83448.1"/>
    </source>
</evidence>
<feature type="compositionally biased region" description="Basic and acidic residues" evidence="1">
    <location>
        <begin position="1"/>
        <end position="16"/>
    </location>
</feature>